<dbReference type="SUPFAM" id="SSF46785">
    <property type="entry name" value="Winged helix' DNA-binding domain"/>
    <property type="match status" value="1"/>
</dbReference>
<dbReference type="SUPFAM" id="SSF53850">
    <property type="entry name" value="Periplasmic binding protein-like II"/>
    <property type="match status" value="1"/>
</dbReference>
<dbReference type="InterPro" id="IPR036388">
    <property type="entry name" value="WH-like_DNA-bd_sf"/>
</dbReference>
<dbReference type="EMBL" id="QSVB01000001">
    <property type="protein sequence ID" value="RGN93798.1"/>
    <property type="molecule type" value="Genomic_DNA"/>
</dbReference>
<comment type="caution">
    <text evidence="6">The sequence shown here is derived from an EMBL/GenBank/DDBJ whole genome shotgun (WGS) entry which is preliminary data.</text>
</comment>
<name>A0A3E5EYC5_9FIRM</name>
<dbReference type="InterPro" id="IPR000847">
    <property type="entry name" value="LysR_HTH_N"/>
</dbReference>
<evidence type="ECO:0000256" key="4">
    <source>
        <dbReference type="ARBA" id="ARBA00023163"/>
    </source>
</evidence>
<dbReference type="Proteomes" id="UP000260841">
    <property type="component" value="Unassembled WGS sequence"/>
</dbReference>
<evidence type="ECO:0000313" key="7">
    <source>
        <dbReference type="Proteomes" id="UP000260841"/>
    </source>
</evidence>
<accession>A0A3E5EYC5</accession>
<reference evidence="6 7" key="1">
    <citation type="submission" date="2018-08" db="EMBL/GenBank/DDBJ databases">
        <title>A genome reference for cultivated species of the human gut microbiota.</title>
        <authorList>
            <person name="Zou Y."/>
            <person name="Xue W."/>
            <person name="Luo G."/>
        </authorList>
    </citation>
    <scope>NUCLEOTIDE SEQUENCE [LARGE SCALE GENOMIC DNA]</scope>
    <source>
        <strain evidence="6 7">OM03-2</strain>
    </source>
</reference>
<dbReference type="Gene3D" id="3.40.190.290">
    <property type="match status" value="1"/>
</dbReference>
<dbReference type="Gene3D" id="1.10.10.10">
    <property type="entry name" value="Winged helix-like DNA-binding domain superfamily/Winged helix DNA-binding domain"/>
    <property type="match status" value="1"/>
</dbReference>
<dbReference type="GO" id="GO:0003677">
    <property type="term" value="F:DNA binding"/>
    <property type="evidence" value="ECO:0007669"/>
    <property type="project" value="UniProtKB-KW"/>
</dbReference>
<protein>
    <submittedName>
        <fullName evidence="6">LysR family transcriptional regulator</fullName>
    </submittedName>
</protein>
<feature type="domain" description="HTH lysR-type" evidence="5">
    <location>
        <begin position="1"/>
        <end position="58"/>
    </location>
</feature>
<dbReference type="InterPro" id="IPR036390">
    <property type="entry name" value="WH_DNA-bd_sf"/>
</dbReference>
<keyword evidence="3" id="KW-0238">DNA-binding</keyword>
<evidence type="ECO:0000313" key="6">
    <source>
        <dbReference type="EMBL" id="RGN93798.1"/>
    </source>
</evidence>
<dbReference type="InterPro" id="IPR005119">
    <property type="entry name" value="LysR_subst-bd"/>
</dbReference>
<dbReference type="PANTHER" id="PTHR30419">
    <property type="entry name" value="HTH-TYPE TRANSCRIPTIONAL REGULATOR YBHD"/>
    <property type="match status" value="1"/>
</dbReference>
<dbReference type="GO" id="GO:0003700">
    <property type="term" value="F:DNA-binding transcription factor activity"/>
    <property type="evidence" value="ECO:0007669"/>
    <property type="project" value="InterPro"/>
</dbReference>
<keyword evidence="4" id="KW-0804">Transcription</keyword>
<sequence>MDIRDLKVFQMIAFEKSVSKAAKKLYMTPQGVSKILKNLETEMGSQLFVRDKNGMHLTESGECFLVYANQDIEEYYEMKQEILHIEQRQRKVVDLLSAYGILRLVTPDCINAFEREHPDIEFQYREYPDLPVEQLFEEKEGNVAFSIGDFDEEKYHVVPLETFPIKMLVNENHPFASRNSVTIEDLKDEPLYIESSQFHIHHLVVDKCREAGFKPNIAFQTSGFSLCHKMVKANKGISVTVDFVFDDMQKSGMKLIPFSDGVYEWKACMITRRDEEENEAVQCFRQHIQDWIGKIGRGEITR</sequence>
<evidence type="ECO:0000259" key="5">
    <source>
        <dbReference type="PROSITE" id="PS50931"/>
    </source>
</evidence>
<dbReference type="PANTHER" id="PTHR30419:SF8">
    <property type="entry name" value="NITROGEN ASSIMILATION TRANSCRIPTIONAL ACTIVATOR-RELATED"/>
    <property type="match status" value="1"/>
</dbReference>
<dbReference type="AlphaFoldDB" id="A0A3E5EYC5"/>
<keyword evidence="2" id="KW-0805">Transcription regulation</keyword>
<dbReference type="Pfam" id="PF00126">
    <property type="entry name" value="HTH_1"/>
    <property type="match status" value="1"/>
</dbReference>
<evidence type="ECO:0000256" key="1">
    <source>
        <dbReference type="ARBA" id="ARBA00009437"/>
    </source>
</evidence>
<dbReference type="PROSITE" id="PS50931">
    <property type="entry name" value="HTH_LYSR"/>
    <property type="match status" value="1"/>
</dbReference>
<gene>
    <name evidence="6" type="ORF">DXB36_00735</name>
</gene>
<evidence type="ECO:0000256" key="3">
    <source>
        <dbReference type="ARBA" id="ARBA00023125"/>
    </source>
</evidence>
<dbReference type="RefSeq" id="WP_117605721.1">
    <property type="nucleotide sequence ID" value="NZ_QSVB01000001.1"/>
</dbReference>
<dbReference type="Pfam" id="PF03466">
    <property type="entry name" value="LysR_substrate"/>
    <property type="match status" value="1"/>
</dbReference>
<organism evidence="6 7">
    <name type="scientific">Dorea formicigenerans</name>
    <dbReference type="NCBI Taxonomy" id="39486"/>
    <lineage>
        <taxon>Bacteria</taxon>
        <taxon>Bacillati</taxon>
        <taxon>Bacillota</taxon>
        <taxon>Clostridia</taxon>
        <taxon>Lachnospirales</taxon>
        <taxon>Lachnospiraceae</taxon>
        <taxon>Dorea</taxon>
    </lineage>
</organism>
<proteinExistence type="inferred from homology"/>
<comment type="similarity">
    <text evidence="1">Belongs to the LysR transcriptional regulatory family.</text>
</comment>
<evidence type="ECO:0000256" key="2">
    <source>
        <dbReference type="ARBA" id="ARBA00023015"/>
    </source>
</evidence>
<dbReference type="GO" id="GO:0005829">
    <property type="term" value="C:cytosol"/>
    <property type="evidence" value="ECO:0007669"/>
    <property type="project" value="TreeGrafter"/>
</dbReference>
<dbReference type="InterPro" id="IPR050950">
    <property type="entry name" value="HTH-type_LysR_regulators"/>
</dbReference>